<keyword evidence="1" id="KW-0223">Dioxygenase</keyword>
<sequence>MEGSLEGIRLGGGWEEEGVRERCVELLEREGACILTEVVDRGLLEEVREAVEPSLLRIAERLEEENQELSEHVKEEFGLVRAPPVGDGKTNIHFDEYESPEHEAMEKLARDGGFEKIVSSYVGRECSLYEAGASITTGGGEGMEWHRDGIEGECTVLLSLSDVSEDQGQLGVIPGSHLDAKLDKLEDAELTYETTEEDDKKALWYAYRAGCPIVIDARTQHSVRKNVSEDTRCILWYIYN</sequence>
<evidence type="ECO:0000313" key="2">
    <source>
        <dbReference type="Proteomes" id="UP000316726"/>
    </source>
</evidence>
<evidence type="ECO:0000313" key="1">
    <source>
        <dbReference type="EMBL" id="QDZ17507.1"/>
    </source>
</evidence>
<reference evidence="1 2" key="1">
    <citation type="submission" date="2018-07" db="EMBL/GenBank/DDBJ databases">
        <title>The complete nuclear genome of the prasinophyte Chloropicon primus (CCMP1205).</title>
        <authorList>
            <person name="Pombert J.-F."/>
            <person name="Otis C."/>
            <person name="Turmel M."/>
            <person name="Lemieux C."/>
        </authorList>
    </citation>
    <scope>NUCLEOTIDE SEQUENCE [LARGE SCALE GENOMIC DNA]</scope>
    <source>
        <strain evidence="1 2">CCMP1205</strain>
    </source>
</reference>
<gene>
    <name evidence="1" type="ORF">A3770_01p00250</name>
</gene>
<name>A0A5B8MAY7_9CHLO</name>
<dbReference type="Pfam" id="PF05721">
    <property type="entry name" value="PhyH"/>
    <property type="match status" value="1"/>
</dbReference>
<protein>
    <submittedName>
        <fullName evidence="1">Putative phytanoyl-CoA dioxygenase</fullName>
    </submittedName>
</protein>
<organism evidence="1 2">
    <name type="scientific">Chloropicon primus</name>
    <dbReference type="NCBI Taxonomy" id="1764295"/>
    <lineage>
        <taxon>Eukaryota</taxon>
        <taxon>Viridiplantae</taxon>
        <taxon>Chlorophyta</taxon>
        <taxon>Chloropicophyceae</taxon>
        <taxon>Chloropicales</taxon>
        <taxon>Chloropicaceae</taxon>
        <taxon>Chloropicon</taxon>
    </lineage>
</organism>
<dbReference type="GO" id="GO:0051213">
    <property type="term" value="F:dioxygenase activity"/>
    <property type="evidence" value="ECO:0007669"/>
    <property type="project" value="UniProtKB-KW"/>
</dbReference>
<dbReference type="Gene3D" id="2.60.120.620">
    <property type="entry name" value="q2cbj1_9rhob like domain"/>
    <property type="match status" value="1"/>
</dbReference>
<dbReference type="OrthoDB" id="445007at2759"/>
<dbReference type="Proteomes" id="UP000316726">
    <property type="component" value="Chromosome 1"/>
</dbReference>
<keyword evidence="2" id="KW-1185">Reference proteome</keyword>
<accession>A0A5B8MAY7</accession>
<proteinExistence type="predicted"/>
<keyword evidence="1" id="KW-0560">Oxidoreductase</keyword>
<dbReference type="SUPFAM" id="SSF51197">
    <property type="entry name" value="Clavaminate synthase-like"/>
    <property type="match status" value="1"/>
</dbReference>
<dbReference type="AlphaFoldDB" id="A0A5B8MAY7"/>
<dbReference type="EMBL" id="CP031034">
    <property type="protein sequence ID" value="QDZ17507.1"/>
    <property type="molecule type" value="Genomic_DNA"/>
</dbReference>
<dbReference type="InterPro" id="IPR008775">
    <property type="entry name" value="Phytyl_CoA_dOase-like"/>
</dbReference>